<dbReference type="PANTHER" id="PTHR28047:SF5">
    <property type="entry name" value="PROTEIN DCG1"/>
    <property type="match status" value="1"/>
</dbReference>
<gene>
    <name evidence="1" type="ORF">BN869_000014062_1</name>
</gene>
<organism evidence="1">
    <name type="scientific">Bionectria ochroleuca</name>
    <name type="common">Gliocladium roseum</name>
    <dbReference type="NCBI Taxonomy" id="29856"/>
    <lineage>
        <taxon>Eukaryota</taxon>
        <taxon>Fungi</taxon>
        <taxon>Dikarya</taxon>
        <taxon>Ascomycota</taxon>
        <taxon>Pezizomycotina</taxon>
        <taxon>Sordariomycetes</taxon>
        <taxon>Hypocreomycetidae</taxon>
        <taxon>Hypocreales</taxon>
        <taxon>Bionectriaceae</taxon>
        <taxon>Clonostachys</taxon>
    </lineage>
</organism>
<sequence length="226" mass="25258">MNPRQTFRILIINPNSSEAITAAIVATIDRIQLGDSMELSAYITPQLSPSSITSYSDIKRSEETIYSRISNDGPILDQYDTVLIAGFSTKSLVLKLSSLSPEYIIGVFKGIIALGYFWESYLIVEVKLFLGQDKDSSNHRFASIFAAKLYRLDPNTISQEDIKNGIREAIVRLLQSSLTRYMVIGCIVIAELENIVRSTVTEFLGKRMGETLYIIDAIKAGILQIY</sequence>
<reference evidence="1" key="1">
    <citation type="submission" date="2015-01" db="EMBL/GenBank/DDBJ databases">
        <authorList>
            <person name="Durling Mikael"/>
        </authorList>
    </citation>
    <scope>NUCLEOTIDE SEQUENCE</scope>
</reference>
<dbReference type="Gene3D" id="3.40.50.12500">
    <property type="match status" value="1"/>
</dbReference>
<proteinExistence type="predicted"/>
<evidence type="ECO:0008006" key="2">
    <source>
        <dbReference type="Google" id="ProtNLM"/>
    </source>
</evidence>
<dbReference type="PANTHER" id="PTHR28047">
    <property type="entry name" value="PROTEIN DCG1"/>
    <property type="match status" value="1"/>
</dbReference>
<evidence type="ECO:0000313" key="1">
    <source>
        <dbReference type="EMBL" id="CEO58004.1"/>
    </source>
</evidence>
<name>A0A0B7KLE0_BIOOC</name>
<dbReference type="AlphaFoldDB" id="A0A0B7KLE0"/>
<accession>A0A0B7KLE0</accession>
<dbReference type="InterPro" id="IPR052186">
    <property type="entry name" value="Hydantoin_racemase-like"/>
</dbReference>
<protein>
    <recommendedName>
        <fullName evidence="2">DCG1-like protein</fullName>
    </recommendedName>
</protein>
<dbReference type="InterPro" id="IPR053714">
    <property type="entry name" value="Iso_Racemase_Enz_sf"/>
</dbReference>
<dbReference type="EMBL" id="CDPU01000224">
    <property type="protein sequence ID" value="CEO58004.1"/>
    <property type="molecule type" value="Genomic_DNA"/>
</dbReference>